<evidence type="ECO:0000259" key="3">
    <source>
        <dbReference type="PROSITE" id="PS50222"/>
    </source>
</evidence>
<dbReference type="CDD" id="cd00051">
    <property type="entry name" value="EFh"/>
    <property type="match status" value="1"/>
</dbReference>
<evidence type="ECO:0000313" key="5">
    <source>
        <dbReference type="Proteomes" id="UP000568380"/>
    </source>
</evidence>
<dbReference type="RefSeq" id="WP_184970631.1">
    <property type="nucleotide sequence ID" value="NZ_JACHIN010000013.1"/>
</dbReference>
<feature type="domain" description="EF-hand" evidence="3">
    <location>
        <begin position="3"/>
        <end position="38"/>
    </location>
</feature>
<dbReference type="InterPro" id="IPR050145">
    <property type="entry name" value="Centrin_CML-like"/>
</dbReference>
<gene>
    <name evidence="4" type="ORF">HNR40_007918</name>
</gene>
<dbReference type="EMBL" id="JACHIN010000013">
    <property type="protein sequence ID" value="MBB5082423.1"/>
    <property type="molecule type" value="Genomic_DNA"/>
</dbReference>
<keyword evidence="1" id="KW-0677">Repeat</keyword>
<organism evidence="4 5">
    <name type="scientific">Nonomuraea endophytica</name>
    <dbReference type="NCBI Taxonomy" id="714136"/>
    <lineage>
        <taxon>Bacteria</taxon>
        <taxon>Bacillati</taxon>
        <taxon>Actinomycetota</taxon>
        <taxon>Actinomycetes</taxon>
        <taxon>Streptosporangiales</taxon>
        <taxon>Streptosporangiaceae</taxon>
        <taxon>Nonomuraea</taxon>
    </lineage>
</organism>
<keyword evidence="2" id="KW-0106">Calcium</keyword>
<dbReference type="PROSITE" id="PS50222">
    <property type="entry name" value="EF_HAND_2"/>
    <property type="match status" value="2"/>
</dbReference>
<dbReference type="Proteomes" id="UP000568380">
    <property type="component" value="Unassembled WGS sequence"/>
</dbReference>
<evidence type="ECO:0000256" key="2">
    <source>
        <dbReference type="ARBA" id="ARBA00022837"/>
    </source>
</evidence>
<proteinExistence type="predicted"/>
<dbReference type="Pfam" id="PF13499">
    <property type="entry name" value="EF-hand_7"/>
    <property type="match status" value="1"/>
</dbReference>
<dbReference type="InterPro" id="IPR011992">
    <property type="entry name" value="EF-hand-dom_pair"/>
</dbReference>
<comment type="caution">
    <text evidence="4">The sequence shown here is derived from an EMBL/GenBank/DDBJ whole genome shotgun (WGS) entry which is preliminary data.</text>
</comment>
<evidence type="ECO:0000313" key="4">
    <source>
        <dbReference type="EMBL" id="MBB5082423.1"/>
    </source>
</evidence>
<evidence type="ECO:0000256" key="1">
    <source>
        <dbReference type="ARBA" id="ARBA00022737"/>
    </source>
</evidence>
<keyword evidence="5" id="KW-1185">Reference proteome</keyword>
<dbReference type="PANTHER" id="PTHR23050">
    <property type="entry name" value="CALCIUM BINDING PROTEIN"/>
    <property type="match status" value="1"/>
</dbReference>
<accession>A0A7W8AA68</accession>
<protein>
    <submittedName>
        <fullName evidence="4">Ca2+-binding EF-hand superfamily protein</fullName>
    </submittedName>
</protein>
<reference evidence="4 5" key="1">
    <citation type="submission" date="2020-08" db="EMBL/GenBank/DDBJ databases">
        <title>Genomic Encyclopedia of Type Strains, Phase IV (KMG-IV): sequencing the most valuable type-strain genomes for metagenomic binning, comparative biology and taxonomic classification.</title>
        <authorList>
            <person name="Goeker M."/>
        </authorList>
    </citation>
    <scope>NUCLEOTIDE SEQUENCE [LARGE SCALE GENOMIC DNA]</scope>
    <source>
        <strain evidence="4 5">DSM 45385</strain>
    </source>
</reference>
<sequence length="77" mass="8440">MSNIEAEAREEFARFDTDGDGVITVEEIRKVNEALGTHGLDHTEIELFIRSADKDGDGHIGLEEFVAMVGGGRHEKA</sequence>
<dbReference type="InterPro" id="IPR002048">
    <property type="entry name" value="EF_hand_dom"/>
</dbReference>
<name>A0A7W8AA68_9ACTN</name>
<dbReference type="SUPFAM" id="SSF47473">
    <property type="entry name" value="EF-hand"/>
    <property type="match status" value="1"/>
</dbReference>
<dbReference type="GO" id="GO:0005509">
    <property type="term" value="F:calcium ion binding"/>
    <property type="evidence" value="ECO:0007669"/>
    <property type="project" value="InterPro"/>
</dbReference>
<dbReference type="PROSITE" id="PS00018">
    <property type="entry name" value="EF_HAND_1"/>
    <property type="match status" value="2"/>
</dbReference>
<dbReference type="FunFam" id="1.10.238.10:FF:000003">
    <property type="entry name" value="Calmodulin A"/>
    <property type="match status" value="1"/>
</dbReference>
<dbReference type="AlphaFoldDB" id="A0A7W8AA68"/>
<dbReference type="Gene3D" id="1.10.238.10">
    <property type="entry name" value="EF-hand"/>
    <property type="match status" value="1"/>
</dbReference>
<dbReference type="SMART" id="SM00054">
    <property type="entry name" value="EFh"/>
    <property type="match status" value="2"/>
</dbReference>
<feature type="domain" description="EF-hand" evidence="3">
    <location>
        <begin position="40"/>
        <end position="75"/>
    </location>
</feature>
<dbReference type="InterPro" id="IPR018247">
    <property type="entry name" value="EF_Hand_1_Ca_BS"/>
</dbReference>